<feature type="binding site" evidence="18">
    <location>
        <position position="248"/>
    </location>
    <ligand>
        <name>Ca(2+)</name>
        <dbReference type="ChEBI" id="CHEBI:29108"/>
        <label>2</label>
    </ligand>
</feature>
<feature type="site" description="Transition state stabilizer" evidence="19">
    <location>
        <position position="67"/>
    </location>
</feature>
<keyword evidence="7 21" id="KW-0349">Heme</keyword>
<dbReference type="InterPro" id="IPR000823">
    <property type="entry name" value="Peroxidase_pln"/>
</dbReference>
<dbReference type="GO" id="GO:0006979">
    <property type="term" value="P:response to oxidative stress"/>
    <property type="evidence" value="ECO:0007669"/>
    <property type="project" value="UniProtKB-UniRule"/>
</dbReference>
<organism evidence="23 24">
    <name type="scientific">Panicum hallii var. hallii</name>
    <dbReference type="NCBI Taxonomy" id="1504633"/>
    <lineage>
        <taxon>Eukaryota</taxon>
        <taxon>Viridiplantae</taxon>
        <taxon>Streptophyta</taxon>
        <taxon>Embryophyta</taxon>
        <taxon>Tracheophyta</taxon>
        <taxon>Spermatophyta</taxon>
        <taxon>Magnoliopsida</taxon>
        <taxon>Liliopsida</taxon>
        <taxon>Poales</taxon>
        <taxon>Poaceae</taxon>
        <taxon>PACMAD clade</taxon>
        <taxon>Panicoideae</taxon>
        <taxon>Panicodae</taxon>
        <taxon>Paniceae</taxon>
        <taxon>Panicinae</taxon>
        <taxon>Panicum</taxon>
        <taxon>Panicum sect. Panicum</taxon>
    </lineage>
</organism>
<dbReference type="InterPro" id="IPR019794">
    <property type="entry name" value="Peroxidases_AS"/>
</dbReference>
<evidence type="ECO:0000313" key="24">
    <source>
        <dbReference type="Proteomes" id="UP000244336"/>
    </source>
</evidence>
<keyword evidence="8 18" id="KW-0479">Metal-binding</keyword>
<proteinExistence type="inferred from homology"/>
<dbReference type="GO" id="GO:0140825">
    <property type="term" value="F:lactoperoxidase activity"/>
    <property type="evidence" value="ECO:0007669"/>
    <property type="project" value="UniProtKB-EC"/>
</dbReference>
<dbReference type="FunFam" id="1.10.420.10:FF:000006">
    <property type="entry name" value="Peroxidase"/>
    <property type="match status" value="1"/>
</dbReference>
<dbReference type="Gene3D" id="1.10.520.10">
    <property type="match status" value="1"/>
</dbReference>
<dbReference type="SUPFAM" id="SSF48113">
    <property type="entry name" value="Heme-dependent peroxidases"/>
    <property type="match status" value="1"/>
</dbReference>
<evidence type="ECO:0000256" key="13">
    <source>
        <dbReference type="ARBA" id="ARBA00023157"/>
    </source>
</evidence>
<reference evidence="23 24" key="1">
    <citation type="submission" date="2018-04" db="EMBL/GenBank/DDBJ databases">
        <title>WGS assembly of Panicum hallii var. hallii HAL2.</title>
        <authorList>
            <person name="Lovell J."/>
            <person name="Jenkins J."/>
            <person name="Lowry D."/>
            <person name="Mamidi S."/>
            <person name="Sreedasyam A."/>
            <person name="Weng X."/>
            <person name="Barry K."/>
            <person name="Bonette J."/>
            <person name="Campitelli B."/>
            <person name="Daum C."/>
            <person name="Gordon S."/>
            <person name="Gould B."/>
            <person name="Lipzen A."/>
            <person name="MacQueen A."/>
            <person name="Palacio-Mejia J."/>
            <person name="Plott C."/>
            <person name="Shakirov E."/>
            <person name="Shu S."/>
            <person name="Yoshinaga Y."/>
            <person name="Zane M."/>
            <person name="Rokhsar D."/>
            <person name="Grimwood J."/>
            <person name="Schmutz J."/>
            <person name="Juenger T."/>
        </authorList>
    </citation>
    <scope>NUCLEOTIDE SEQUENCE [LARGE SCALE GENOMIC DNA]</scope>
    <source>
        <strain evidence="24">cv. HAL2</strain>
    </source>
</reference>
<dbReference type="OrthoDB" id="2113341at2759"/>
<dbReference type="EMBL" id="CM009754">
    <property type="protein sequence ID" value="PUZ49857.1"/>
    <property type="molecule type" value="Genomic_DNA"/>
</dbReference>
<comment type="catalytic activity">
    <reaction evidence="1 21">
        <text>2 a phenolic donor + H2O2 = 2 a phenolic radical donor + 2 H2O</text>
        <dbReference type="Rhea" id="RHEA:56136"/>
        <dbReference type="ChEBI" id="CHEBI:15377"/>
        <dbReference type="ChEBI" id="CHEBI:16240"/>
        <dbReference type="ChEBI" id="CHEBI:139520"/>
        <dbReference type="ChEBI" id="CHEBI:139521"/>
        <dbReference type="EC" id="1.11.1.7"/>
    </reaction>
</comment>
<sequence>MSRAQMMKSFVRLLILVQVAAALAGPVAAELSMDYYGMTCPFAEYIVRNVVGEALMKDPTLAASLLRLHFHDCFVQGCDASVLLNSTDDNTAEKDAQANKSLRGFEVIDSIKEALEAQCPGVVSCADVLALAARDAVFMARGPYYPVPLGRRDGTRSVDSDTFLALPPPIKNVTVLIEIFDKVGLDVHDMVALSGGHTLGIAHCASFKARLQAETETLDGSLAKSLGSVCKGGDSGSAPFDRTSTRFDGVYYRELTSRRGLLSSDQTLFESPETTEIVSTFAMNPDYFFYSFMQGMQKMGQINLKEGDEGEIRKTCWVINS</sequence>
<dbReference type="InterPro" id="IPR033905">
    <property type="entry name" value="Secretory_peroxidase"/>
</dbReference>
<evidence type="ECO:0000256" key="19">
    <source>
        <dbReference type="PIRSR" id="PIRSR600823-4"/>
    </source>
</evidence>
<dbReference type="Gene3D" id="1.10.420.10">
    <property type="entry name" value="Peroxidase, domain 2"/>
    <property type="match status" value="1"/>
</dbReference>
<feature type="binding site" evidence="18">
    <location>
        <position position="81"/>
    </location>
    <ligand>
        <name>Ca(2+)</name>
        <dbReference type="ChEBI" id="CHEBI:29108"/>
        <label>1</label>
    </ligand>
</feature>
<feature type="binding site" evidence="18">
    <location>
        <position position="241"/>
    </location>
    <ligand>
        <name>Ca(2+)</name>
        <dbReference type="ChEBI" id="CHEBI:29108"/>
        <label>2</label>
    </ligand>
</feature>
<feature type="binding site" evidence="17">
    <location>
        <position position="167"/>
    </location>
    <ligand>
        <name>substrate</name>
    </ligand>
</feature>
<dbReference type="PANTHER" id="PTHR31388">
    <property type="entry name" value="PEROXIDASE 72-RELATED"/>
    <property type="match status" value="1"/>
</dbReference>
<keyword evidence="11 21" id="KW-0560">Oxidoreductase</keyword>
<dbReference type="CDD" id="cd00693">
    <property type="entry name" value="secretory_peroxidase"/>
    <property type="match status" value="1"/>
</dbReference>
<feature type="binding site" evidence="18">
    <location>
        <position position="72"/>
    </location>
    <ligand>
        <name>Ca(2+)</name>
        <dbReference type="ChEBI" id="CHEBI:29108"/>
        <label>1</label>
    </ligand>
</feature>
<dbReference type="PANTHER" id="PTHR31388:SF264">
    <property type="entry name" value="PEROXIDASE 59"/>
    <property type="match status" value="1"/>
</dbReference>
<evidence type="ECO:0000256" key="3">
    <source>
        <dbReference type="ARBA" id="ARBA00004613"/>
    </source>
</evidence>
<dbReference type="InterPro" id="IPR010255">
    <property type="entry name" value="Haem_peroxidase_sf"/>
</dbReference>
<evidence type="ECO:0000256" key="21">
    <source>
        <dbReference type="RuleBase" id="RU362060"/>
    </source>
</evidence>
<keyword evidence="13 20" id="KW-1015">Disulfide bond</keyword>
<evidence type="ECO:0000256" key="16">
    <source>
        <dbReference type="PIRSR" id="PIRSR600823-1"/>
    </source>
</evidence>
<feature type="disulfide bond" evidence="20">
    <location>
        <begin position="40"/>
        <end position="119"/>
    </location>
</feature>
<evidence type="ECO:0000313" key="23">
    <source>
        <dbReference type="EMBL" id="PUZ49857.1"/>
    </source>
</evidence>
<accession>A0A2T7D2N1</accession>
<evidence type="ECO:0000256" key="8">
    <source>
        <dbReference type="ARBA" id="ARBA00022723"/>
    </source>
</evidence>
<keyword evidence="24" id="KW-1185">Reference proteome</keyword>
<dbReference type="Gramene" id="PUZ49857">
    <property type="protein sequence ID" value="PUZ49857"/>
    <property type="gene ID" value="GQ55_6G012200"/>
</dbReference>
<dbReference type="STRING" id="1504633.A0A2T7D2N1"/>
<dbReference type="EC" id="1.11.1.7" evidence="21"/>
<comment type="subcellular location">
    <subcellularLocation>
        <location evidence="3 21">Secreted</location>
    </subcellularLocation>
</comment>
<dbReference type="FunFam" id="1.10.520.10:FF:000001">
    <property type="entry name" value="Peroxidase"/>
    <property type="match status" value="1"/>
</dbReference>
<dbReference type="InterPro" id="IPR002016">
    <property type="entry name" value="Haem_peroxidase"/>
</dbReference>
<evidence type="ECO:0000256" key="15">
    <source>
        <dbReference type="ARBA" id="ARBA00023324"/>
    </source>
</evidence>
<feature type="binding site" evidence="18">
    <location>
        <position position="198"/>
    </location>
    <ligand>
        <name>Ca(2+)</name>
        <dbReference type="ChEBI" id="CHEBI:29108"/>
        <label>2</label>
    </ligand>
</feature>
<feature type="binding site" evidence="18">
    <location>
        <position position="77"/>
    </location>
    <ligand>
        <name>Ca(2+)</name>
        <dbReference type="ChEBI" id="CHEBI:29108"/>
        <label>1</label>
    </ligand>
</feature>
<keyword evidence="15 21" id="KW-0376">Hydrogen peroxide</keyword>
<protein>
    <recommendedName>
        <fullName evidence="21">Peroxidase</fullName>
        <ecNumber evidence="21">1.11.1.7</ecNumber>
    </recommendedName>
</protein>
<comment type="function">
    <text evidence="2">Removal of H(2)O(2), oxidation of toxic reductants, biosynthesis and degradation of lignin, suberization, auxin catabolism, response to environmental stresses such as wounding, pathogen attack and oxidative stress. These functions might be dependent on each isozyme/isoform in each plant tissue.</text>
</comment>
<dbReference type="InterPro" id="IPR019793">
    <property type="entry name" value="Peroxidases_heam-ligand_BS"/>
</dbReference>
<keyword evidence="10 18" id="KW-0106">Calcium</keyword>
<dbReference type="PRINTS" id="PR00458">
    <property type="entry name" value="PEROXIDASE"/>
</dbReference>
<evidence type="ECO:0000256" key="9">
    <source>
        <dbReference type="ARBA" id="ARBA00022729"/>
    </source>
</evidence>
<keyword evidence="9 21" id="KW-0732">Signal</keyword>
<dbReference type="PROSITE" id="PS00435">
    <property type="entry name" value="PEROXIDASE_1"/>
    <property type="match status" value="1"/>
</dbReference>
<dbReference type="PROSITE" id="PS00436">
    <property type="entry name" value="PEROXIDASE_2"/>
    <property type="match status" value="1"/>
</dbReference>
<feature type="disulfide bond" evidence="20">
    <location>
        <begin position="125"/>
        <end position="316"/>
    </location>
</feature>
<evidence type="ECO:0000256" key="4">
    <source>
        <dbReference type="ARBA" id="ARBA00006873"/>
    </source>
</evidence>
<evidence type="ECO:0000256" key="17">
    <source>
        <dbReference type="PIRSR" id="PIRSR600823-2"/>
    </source>
</evidence>
<dbReference type="PRINTS" id="PR00461">
    <property type="entry name" value="PLPEROXIDASE"/>
</dbReference>
<feature type="disulfide bond" evidence="20">
    <location>
        <begin position="73"/>
        <end position="78"/>
    </location>
</feature>
<keyword evidence="14" id="KW-0325">Glycoprotein</keyword>
<evidence type="ECO:0000256" key="20">
    <source>
        <dbReference type="PIRSR" id="PIRSR600823-5"/>
    </source>
</evidence>
<dbReference type="GO" id="GO:0005576">
    <property type="term" value="C:extracellular region"/>
    <property type="evidence" value="ECO:0007669"/>
    <property type="project" value="UniProtKB-SubCell"/>
</dbReference>
<evidence type="ECO:0000256" key="14">
    <source>
        <dbReference type="ARBA" id="ARBA00023180"/>
    </source>
</evidence>
<dbReference type="GO" id="GO:0042744">
    <property type="term" value="P:hydrogen peroxide catabolic process"/>
    <property type="evidence" value="ECO:0007669"/>
    <property type="project" value="UniProtKB-KW"/>
</dbReference>
<comment type="cofactor">
    <cofactor evidence="18 21">
        <name>heme b</name>
        <dbReference type="ChEBI" id="CHEBI:60344"/>
    </cofactor>
    <text evidence="18 21">Binds 1 heme b (iron(II)-protoporphyrin IX) group per subunit.</text>
</comment>
<evidence type="ECO:0000256" key="1">
    <source>
        <dbReference type="ARBA" id="ARBA00000189"/>
    </source>
</evidence>
<evidence type="ECO:0000259" key="22">
    <source>
        <dbReference type="PROSITE" id="PS50873"/>
    </source>
</evidence>
<evidence type="ECO:0000256" key="18">
    <source>
        <dbReference type="PIRSR" id="PIRSR600823-3"/>
    </source>
</evidence>
<evidence type="ECO:0000256" key="11">
    <source>
        <dbReference type="ARBA" id="ARBA00023002"/>
    </source>
</evidence>
<evidence type="ECO:0000256" key="12">
    <source>
        <dbReference type="ARBA" id="ARBA00023004"/>
    </source>
</evidence>
<feature type="domain" description="Plant heme peroxidase family profile" evidence="22">
    <location>
        <begin position="30"/>
        <end position="320"/>
    </location>
</feature>
<keyword evidence="6 21" id="KW-0575">Peroxidase</keyword>
<feature type="binding site" evidence="18">
    <location>
        <position position="93"/>
    </location>
    <ligand>
        <name>Ca(2+)</name>
        <dbReference type="ChEBI" id="CHEBI:29108"/>
        <label>1</label>
    </ligand>
</feature>
<comment type="similarity">
    <text evidence="21">Belongs to the peroxidase family. Classical plant (class III) peroxidase subfamily.</text>
</comment>
<keyword evidence="12 18" id="KW-0408">Iron</keyword>
<evidence type="ECO:0000256" key="5">
    <source>
        <dbReference type="ARBA" id="ARBA00022525"/>
    </source>
</evidence>
<dbReference type="GO" id="GO:0020037">
    <property type="term" value="F:heme binding"/>
    <property type="evidence" value="ECO:0007669"/>
    <property type="project" value="UniProtKB-UniRule"/>
</dbReference>
<evidence type="ECO:0000256" key="10">
    <source>
        <dbReference type="ARBA" id="ARBA00022837"/>
    </source>
</evidence>
<dbReference type="Pfam" id="PF00141">
    <property type="entry name" value="peroxidase"/>
    <property type="match status" value="1"/>
</dbReference>
<evidence type="ECO:0000256" key="6">
    <source>
        <dbReference type="ARBA" id="ARBA00022559"/>
    </source>
</evidence>
<name>A0A2T7D2N1_9POAL</name>
<dbReference type="PROSITE" id="PS50873">
    <property type="entry name" value="PEROXIDASE_4"/>
    <property type="match status" value="1"/>
</dbReference>
<feature type="signal peptide" evidence="21">
    <location>
        <begin position="1"/>
        <end position="29"/>
    </location>
</feature>
<keyword evidence="5 21" id="KW-0964">Secreted</keyword>
<evidence type="ECO:0000256" key="7">
    <source>
        <dbReference type="ARBA" id="ARBA00022617"/>
    </source>
</evidence>
<comment type="similarity">
    <text evidence="4">Belongs to the peroxidase family. Ascorbate peroxidase subfamily.</text>
</comment>
<evidence type="ECO:0000256" key="2">
    <source>
        <dbReference type="ARBA" id="ARBA00002322"/>
    </source>
</evidence>
<dbReference type="Proteomes" id="UP000244336">
    <property type="component" value="Chromosome 6"/>
</dbReference>
<gene>
    <name evidence="23" type="ORF">GQ55_6G012200</name>
</gene>
<dbReference type="GO" id="GO:0046872">
    <property type="term" value="F:metal ion binding"/>
    <property type="evidence" value="ECO:0007669"/>
    <property type="project" value="UniProtKB-UniRule"/>
</dbReference>
<feature type="binding site" evidence="18">
    <location>
        <position position="75"/>
    </location>
    <ligand>
        <name>Ca(2+)</name>
        <dbReference type="ChEBI" id="CHEBI:29108"/>
        <label>1</label>
    </ligand>
</feature>
<feature type="binding site" evidence="18">
    <location>
        <position position="79"/>
    </location>
    <ligand>
        <name>Ca(2+)</name>
        <dbReference type="ChEBI" id="CHEBI:29108"/>
        <label>1</label>
    </ligand>
</feature>
<comment type="cofactor">
    <cofactor evidence="18 21">
        <name>Ca(2+)</name>
        <dbReference type="ChEBI" id="CHEBI:29108"/>
    </cofactor>
    <text evidence="18 21">Binds 2 calcium ions per subunit.</text>
</comment>
<dbReference type="AlphaFoldDB" id="A0A2T7D2N1"/>
<feature type="chain" id="PRO_5015373385" description="Peroxidase" evidence="21">
    <location>
        <begin position="30"/>
        <end position="321"/>
    </location>
</feature>
<feature type="disulfide bond" evidence="20">
    <location>
        <begin position="204"/>
        <end position="230"/>
    </location>
</feature>
<feature type="active site" description="Proton acceptor" evidence="16">
    <location>
        <position position="71"/>
    </location>
</feature>
<feature type="binding site" description="axial binding residue" evidence="18">
    <location>
        <position position="197"/>
    </location>
    <ligand>
        <name>heme b</name>
        <dbReference type="ChEBI" id="CHEBI:60344"/>
    </ligand>
    <ligandPart>
        <name>Fe</name>
        <dbReference type="ChEBI" id="CHEBI:18248"/>
    </ligandPart>
</feature>